<evidence type="ECO:0000256" key="1">
    <source>
        <dbReference type="SAM" id="MobiDB-lite"/>
    </source>
</evidence>
<protein>
    <submittedName>
        <fullName evidence="2">DUF3027 domain-containing protein</fullName>
    </submittedName>
</protein>
<feature type="compositionally biased region" description="Acidic residues" evidence="1">
    <location>
        <begin position="170"/>
        <end position="191"/>
    </location>
</feature>
<feature type="region of interest" description="Disordered" evidence="1">
    <location>
        <begin position="1"/>
        <end position="52"/>
    </location>
</feature>
<reference evidence="2 3" key="1">
    <citation type="submission" date="2020-03" db="EMBL/GenBank/DDBJ databases">
        <title>Leucobacter sp. nov., isolated from beetles.</title>
        <authorList>
            <person name="Hyun D.-W."/>
            <person name="Bae J.-W."/>
        </authorList>
    </citation>
    <scope>NUCLEOTIDE SEQUENCE [LARGE SCALE GENOMIC DNA]</scope>
    <source>
        <strain evidence="2 3">HDW9A</strain>
    </source>
</reference>
<evidence type="ECO:0000313" key="3">
    <source>
        <dbReference type="Proteomes" id="UP000503441"/>
    </source>
</evidence>
<accession>A0ABX6K278</accession>
<dbReference type="InterPro" id="IPR021391">
    <property type="entry name" value="DUF3027"/>
</dbReference>
<organism evidence="2 3">
    <name type="scientific">Leucobacter coleopterorum</name>
    <dbReference type="NCBI Taxonomy" id="2714933"/>
    <lineage>
        <taxon>Bacteria</taxon>
        <taxon>Bacillati</taxon>
        <taxon>Actinomycetota</taxon>
        <taxon>Actinomycetes</taxon>
        <taxon>Micrococcales</taxon>
        <taxon>Microbacteriaceae</taxon>
        <taxon>Leucobacter</taxon>
    </lineage>
</organism>
<feature type="region of interest" description="Disordered" evidence="1">
    <location>
        <begin position="164"/>
        <end position="221"/>
    </location>
</feature>
<dbReference type="Pfam" id="PF11228">
    <property type="entry name" value="DUF3027"/>
    <property type="match status" value="1"/>
</dbReference>
<dbReference type="Proteomes" id="UP000503441">
    <property type="component" value="Chromosome"/>
</dbReference>
<dbReference type="RefSeq" id="WP_166331489.1">
    <property type="nucleotide sequence ID" value="NZ_CP049933.1"/>
</dbReference>
<dbReference type="EMBL" id="CP049933">
    <property type="protein sequence ID" value="QIM19245.1"/>
    <property type="molecule type" value="Genomic_DNA"/>
</dbReference>
<proteinExistence type="predicted"/>
<sequence length="221" mass="23966">MSDEAGSAEETSVEGEAVEADTVEADAADSGEAEGDESVVSAPEEEASEQLVADPVLLAARDQAREALTEITDADMIGADLDHEVQGEHVLTLFFESRLSGYPGWKWAATLARVDEESAVNVLEVEMLPGEDAVVAPEWVPWSERLAHYRENQSKLAADEAELAEAAAAELEDEVDAEDDLLDNDFSDFDDEIHGADVEDFEDIDDDAEDSDNDSDEDDEE</sequence>
<gene>
    <name evidence="2" type="ORF">G7066_12960</name>
</gene>
<evidence type="ECO:0000313" key="2">
    <source>
        <dbReference type="EMBL" id="QIM19245.1"/>
    </source>
</evidence>
<keyword evidence="3" id="KW-1185">Reference proteome</keyword>
<feature type="compositionally biased region" description="Acidic residues" evidence="1">
    <location>
        <begin position="198"/>
        <end position="221"/>
    </location>
</feature>
<name>A0ABX6K278_9MICO</name>
<feature type="compositionally biased region" description="Acidic residues" evidence="1">
    <location>
        <begin position="1"/>
        <end position="48"/>
    </location>
</feature>